<dbReference type="EMBL" id="JAWWNJ010000157">
    <property type="protein sequence ID" value="KAK6980672.1"/>
    <property type="molecule type" value="Genomic_DNA"/>
</dbReference>
<accession>A0AAV9ZEV5</accession>
<keyword evidence="2" id="KW-1185">Reference proteome</keyword>
<dbReference type="AlphaFoldDB" id="A0AAV9ZEV5"/>
<gene>
    <name evidence="1" type="ORF">R3P38DRAFT_2746710</name>
</gene>
<reference evidence="1 2" key="1">
    <citation type="journal article" date="2024" name="J Genomics">
        <title>Draft genome sequencing and assembly of Favolaschia claudopus CIRM-BRFM 2984 isolated from oak limbs.</title>
        <authorList>
            <person name="Navarro D."/>
            <person name="Drula E."/>
            <person name="Chaduli D."/>
            <person name="Cazenave R."/>
            <person name="Ahrendt S."/>
            <person name="Wang J."/>
            <person name="Lipzen A."/>
            <person name="Daum C."/>
            <person name="Barry K."/>
            <person name="Grigoriev I.V."/>
            <person name="Favel A."/>
            <person name="Rosso M.N."/>
            <person name="Martin F."/>
        </authorList>
    </citation>
    <scope>NUCLEOTIDE SEQUENCE [LARGE SCALE GENOMIC DNA]</scope>
    <source>
        <strain evidence="1 2">CIRM-BRFM 2984</strain>
    </source>
</reference>
<proteinExistence type="predicted"/>
<dbReference type="Proteomes" id="UP001362999">
    <property type="component" value="Unassembled WGS sequence"/>
</dbReference>
<protein>
    <submittedName>
        <fullName evidence="1">Uncharacterized protein</fullName>
    </submittedName>
</protein>
<evidence type="ECO:0000313" key="2">
    <source>
        <dbReference type="Proteomes" id="UP001362999"/>
    </source>
</evidence>
<organism evidence="1 2">
    <name type="scientific">Favolaschia claudopus</name>
    <dbReference type="NCBI Taxonomy" id="2862362"/>
    <lineage>
        <taxon>Eukaryota</taxon>
        <taxon>Fungi</taxon>
        <taxon>Dikarya</taxon>
        <taxon>Basidiomycota</taxon>
        <taxon>Agaricomycotina</taxon>
        <taxon>Agaricomycetes</taxon>
        <taxon>Agaricomycetidae</taxon>
        <taxon>Agaricales</taxon>
        <taxon>Marasmiineae</taxon>
        <taxon>Mycenaceae</taxon>
        <taxon>Favolaschia</taxon>
    </lineage>
</organism>
<sequence length="135" mass="14336">MTYTNGLAPIVTVRGPGNLHHLSYNSVGGFGNVVGIMPAPVAANASDSNNTITKFLLGFAYSYTGYAFYWDGAGPAFWRVRGTQFTEPVGTSWSAATGVPWGDQINLGVNVESEVATAVNRDNQVVVFIDTEGLD</sequence>
<name>A0AAV9ZEV5_9AGAR</name>
<evidence type="ECO:0000313" key="1">
    <source>
        <dbReference type="EMBL" id="KAK6980672.1"/>
    </source>
</evidence>
<comment type="caution">
    <text evidence="1">The sequence shown here is derived from an EMBL/GenBank/DDBJ whole genome shotgun (WGS) entry which is preliminary data.</text>
</comment>